<dbReference type="NCBIfam" id="TIGR00009">
    <property type="entry name" value="L28"/>
    <property type="match status" value="1"/>
</dbReference>
<dbReference type="Gene3D" id="2.30.170.40">
    <property type="entry name" value="Ribosomal protein L28/L24"/>
    <property type="match status" value="1"/>
</dbReference>
<evidence type="ECO:0000256" key="2">
    <source>
        <dbReference type="ARBA" id="ARBA00022980"/>
    </source>
</evidence>
<comment type="caution">
    <text evidence="6">The sequence shown here is derived from an EMBL/GenBank/DDBJ whole genome shotgun (WGS) entry which is preliminary data.</text>
</comment>
<accession>A0A8T7M0J9</accession>
<organism evidence="6 7">
    <name type="scientific">Candidatus Chlorohelix allophototropha</name>
    <dbReference type="NCBI Taxonomy" id="3003348"/>
    <lineage>
        <taxon>Bacteria</taxon>
        <taxon>Bacillati</taxon>
        <taxon>Chloroflexota</taxon>
        <taxon>Chloroflexia</taxon>
        <taxon>Candidatus Chloroheliales</taxon>
        <taxon>Candidatus Chloroheliaceae</taxon>
        <taxon>Candidatus Chlorohelix</taxon>
    </lineage>
</organism>
<dbReference type="GO" id="GO:1990904">
    <property type="term" value="C:ribonucleoprotein complex"/>
    <property type="evidence" value="ECO:0007669"/>
    <property type="project" value="UniProtKB-KW"/>
</dbReference>
<comment type="similarity">
    <text evidence="1 5">Belongs to the bacterial ribosomal protein bL28 family.</text>
</comment>
<evidence type="ECO:0000256" key="5">
    <source>
        <dbReference type="HAMAP-Rule" id="MF_00373"/>
    </source>
</evidence>
<sequence>MSGKCDVCGKIPGFGHNVSHSNRKTNRMWRPNIQVKTLQLKGDTAPVRHNVCTQCMRTMVKDRV</sequence>
<dbReference type="GO" id="GO:0005840">
    <property type="term" value="C:ribosome"/>
    <property type="evidence" value="ECO:0007669"/>
    <property type="project" value="UniProtKB-KW"/>
</dbReference>
<dbReference type="SUPFAM" id="SSF143800">
    <property type="entry name" value="L28p-like"/>
    <property type="match status" value="1"/>
</dbReference>
<dbReference type="GO" id="GO:0003735">
    <property type="term" value="F:structural constituent of ribosome"/>
    <property type="evidence" value="ECO:0007669"/>
    <property type="project" value="InterPro"/>
</dbReference>
<keyword evidence="3 5" id="KW-0687">Ribonucleoprotein</keyword>
<dbReference type="AlphaFoldDB" id="A0A8T7M0J9"/>
<evidence type="ECO:0000256" key="1">
    <source>
        <dbReference type="ARBA" id="ARBA00008760"/>
    </source>
</evidence>
<reference evidence="6 7" key="1">
    <citation type="submission" date="2020-06" db="EMBL/GenBank/DDBJ databases">
        <title>Anoxygenic phototrophic Chloroflexota member uses a Type I reaction center.</title>
        <authorList>
            <person name="Tsuji J.M."/>
            <person name="Shaw N.A."/>
            <person name="Nagashima S."/>
            <person name="Venkiteswaran J."/>
            <person name="Schiff S.L."/>
            <person name="Hanada S."/>
            <person name="Tank M."/>
            <person name="Neufeld J.D."/>
        </authorList>
    </citation>
    <scope>NUCLEOTIDE SEQUENCE [LARGE SCALE GENOMIC DNA]</scope>
    <source>
        <strain evidence="6">L227-S17</strain>
    </source>
</reference>
<dbReference type="PANTHER" id="PTHR39080">
    <property type="entry name" value="50S RIBOSOMAL PROTEIN L28"/>
    <property type="match status" value="1"/>
</dbReference>
<dbReference type="InterPro" id="IPR026569">
    <property type="entry name" value="Ribosomal_bL28"/>
</dbReference>
<evidence type="ECO:0000313" key="6">
    <source>
        <dbReference type="EMBL" id="NWJ45449.1"/>
    </source>
</evidence>
<dbReference type="EMBL" id="JACATZ010000001">
    <property type="protein sequence ID" value="NWJ45449.1"/>
    <property type="molecule type" value="Genomic_DNA"/>
</dbReference>
<evidence type="ECO:0000313" key="7">
    <source>
        <dbReference type="Proteomes" id="UP000521676"/>
    </source>
</evidence>
<dbReference type="InterPro" id="IPR001383">
    <property type="entry name" value="Ribosomal_bL28_bact-type"/>
</dbReference>
<dbReference type="GO" id="GO:0006412">
    <property type="term" value="P:translation"/>
    <property type="evidence" value="ECO:0007669"/>
    <property type="project" value="UniProtKB-UniRule"/>
</dbReference>
<name>A0A8T7M0J9_9CHLR</name>
<dbReference type="HAMAP" id="MF_00373">
    <property type="entry name" value="Ribosomal_bL28"/>
    <property type="match status" value="1"/>
</dbReference>
<dbReference type="InterPro" id="IPR050096">
    <property type="entry name" value="Bacterial_rp_bL28"/>
</dbReference>
<dbReference type="PANTHER" id="PTHR39080:SF1">
    <property type="entry name" value="LARGE RIBOSOMAL SUBUNIT PROTEIN BL28A"/>
    <property type="match status" value="1"/>
</dbReference>
<proteinExistence type="inferred from homology"/>
<gene>
    <name evidence="5" type="primary">rpmB</name>
    <name evidence="6" type="ORF">HXX08_06170</name>
</gene>
<dbReference type="Pfam" id="PF00830">
    <property type="entry name" value="Ribosomal_L28"/>
    <property type="match status" value="1"/>
</dbReference>
<dbReference type="InterPro" id="IPR034704">
    <property type="entry name" value="Ribosomal_bL28/bL31-like_sf"/>
</dbReference>
<keyword evidence="2 5" id="KW-0689">Ribosomal protein</keyword>
<dbReference type="Proteomes" id="UP000521676">
    <property type="component" value="Unassembled WGS sequence"/>
</dbReference>
<dbReference type="InterPro" id="IPR037147">
    <property type="entry name" value="Ribosomal_bL28_sf"/>
</dbReference>
<evidence type="ECO:0000256" key="4">
    <source>
        <dbReference type="ARBA" id="ARBA00035174"/>
    </source>
</evidence>
<evidence type="ECO:0000256" key="3">
    <source>
        <dbReference type="ARBA" id="ARBA00023274"/>
    </source>
</evidence>
<protein>
    <recommendedName>
        <fullName evidence="4 5">Large ribosomal subunit protein bL28</fullName>
    </recommendedName>
</protein>